<feature type="compositionally biased region" description="Acidic residues" evidence="1">
    <location>
        <begin position="146"/>
        <end position="155"/>
    </location>
</feature>
<reference evidence="3" key="1">
    <citation type="journal article" date="2015" name="Proc. Natl. Acad. Sci. U.S.A.">
        <title>Genome sequencing of adzuki bean (Vigna angularis) provides insight into high starch and low fat accumulation and domestication.</title>
        <authorList>
            <person name="Yang K."/>
            <person name="Tian Z."/>
            <person name="Chen C."/>
            <person name="Luo L."/>
            <person name="Zhao B."/>
            <person name="Wang Z."/>
            <person name="Yu L."/>
            <person name="Li Y."/>
            <person name="Sun Y."/>
            <person name="Li W."/>
            <person name="Chen Y."/>
            <person name="Li Y."/>
            <person name="Zhang Y."/>
            <person name="Ai D."/>
            <person name="Zhao J."/>
            <person name="Shang C."/>
            <person name="Ma Y."/>
            <person name="Wu B."/>
            <person name="Wang M."/>
            <person name="Gao L."/>
            <person name="Sun D."/>
            <person name="Zhang P."/>
            <person name="Guo F."/>
            <person name="Wang W."/>
            <person name="Li Y."/>
            <person name="Wang J."/>
            <person name="Varshney R.K."/>
            <person name="Wang J."/>
            <person name="Ling H.Q."/>
            <person name="Wan P."/>
        </authorList>
    </citation>
    <scope>NUCLEOTIDE SEQUENCE</scope>
    <source>
        <strain evidence="3">cv. Jingnong 6</strain>
    </source>
</reference>
<dbReference type="EMBL" id="CM003374">
    <property type="protein sequence ID" value="KOM40183.1"/>
    <property type="molecule type" value="Genomic_DNA"/>
</dbReference>
<evidence type="ECO:0000313" key="3">
    <source>
        <dbReference type="Proteomes" id="UP000053144"/>
    </source>
</evidence>
<proteinExistence type="predicted"/>
<dbReference type="Proteomes" id="UP000053144">
    <property type="component" value="Chromosome 4"/>
</dbReference>
<feature type="region of interest" description="Disordered" evidence="1">
    <location>
        <begin position="135"/>
        <end position="155"/>
    </location>
</feature>
<gene>
    <name evidence="2" type="ORF">LR48_Vigan04g038100</name>
</gene>
<evidence type="ECO:0000313" key="2">
    <source>
        <dbReference type="EMBL" id="KOM40183.1"/>
    </source>
</evidence>
<protein>
    <submittedName>
        <fullName evidence="2">Uncharacterized protein</fullName>
    </submittedName>
</protein>
<sequence>MMMSDWMKLPNVEAGVEEVQLVTVVYSERRRDDPVGPFRRRSMRNRGIELQVHVTGYSLFQIRIPLHSGFSGCMHGVRVFVRLDCLGIRLMSHCLTSFVYGSDGMVYGSDATVGVMHTSDEEWEEGEQGNVFHGEEHESLSSGGEVDGDGCGQEEEDGGVEVLCQGFELVHVG</sequence>
<name>A0A0L9UBN7_PHAAN</name>
<dbReference type="Gramene" id="KOM40183">
    <property type="protein sequence ID" value="KOM40183"/>
    <property type="gene ID" value="LR48_Vigan04g038100"/>
</dbReference>
<organism evidence="2 3">
    <name type="scientific">Phaseolus angularis</name>
    <name type="common">Azuki bean</name>
    <name type="synonym">Vigna angularis</name>
    <dbReference type="NCBI Taxonomy" id="3914"/>
    <lineage>
        <taxon>Eukaryota</taxon>
        <taxon>Viridiplantae</taxon>
        <taxon>Streptophyta</taxon>
        <taxon>Embryophyta</taxon>
        <taxon>Tracheophyta</taxon>
        <taxon>Spermatophyta</taxon>
        <taxon>Magnoliopsida</taxon>
        <taxon>eudicotyledons</taxon>
        <taxon>Gunneridae</taxon>
        <taxon>Pentapetalae</taxon>
        <taxon>rosids</taxon>
        <taxon>fabids</taxon>
        <taxon>Fabales</taxon>
        <taxon>Fabaceae</taxon>
        <taxon>Papilionoideae</taxon>
        <taxon>50 kb inversion clade</taxon>
        <taxon>NPAAA clade</taxon>
        <taxon>indigoferoid/millettioid clade</taxon>
        <taxon>Phaseoleae</taxon>
        <taxon>Vigna</taxon>
    </lineage>
</organism>
<accession>A0A0L9UBN7</accession>
<evidence type="ECO:0000256" key="1">
    <source>
        <dbReference type="SAM" id="MobiDB-lite"/>
    </source>
</evidence>
<dbReference type="AlphaFoldDB" id="A0A0L9UBN7"/>